<proteinExistence type="predicted"/>
<dbReference type="SUPFAM" id="SSF47954">
    <property type="entry name" value="Cyclin-like"/>
    <property type="match status" value="1"/>
</dbReference>
<feature type="domain" description="Cyclin N-terminal" evidence="2">
    <location>
        <begin position="246"/>
        <end position="344"/>
    </location>
</feature>
<dbReference type="Gene3D" id="1.10.472.10">
    <property type="entry name" value="Cyclin-like"/>
    <property type="match status" value="2"/>
</dbReference>
<feature type="region of interest" description="Disordered" evidence="1">
    <location>
        <begin position="1"/>
        <end position="23"/>
    </location>
</feature>
<protein>
    <submittedName>
        <fullName evidence="3">(African queen) hypothetical protein</fullName>
    </submittedName>
</protein>
<dbReference type="Pfam" id="PF00134">
    <property type="entry name" value="Cyclin_N"/>
    <property type="match status" value="1"/>
</dbReference>
<feature type="compositionally biased region" description="Basic and acidic residues" evidence="1">
    <location>
        <begin position="58"/>
        <end position="73"/>
    </location>
</feature>
<comment type="caution">
    <text evidence="3">The sequence shown here is derived from an EMBL/GenBank/DDBJ whole genome shotgun (WGS) entry which is preliminary data.</text>
</comment>
<dbReference type="InterPro" id="IPR039361">
    <property type="entry name" value="Cyclin"/>
</dbReference>
<evidence type="ECO:0000313" key="3">
    <source>
        <dbReference type="EMBL" id="CAG9568059.1"/>
    </source>
</evidence>
<evidence type="ECO:0000259" key="2">
    <source>
        <dbReference type="Pfam" id="PF00134"/>
    </source>
</evidence>
<evidence type="ECO:0000256" key="1">
    <source>
        <dbReference type="SAM" id="MobiDB-lite"/>
    </source>
</evidence>
<dbReference type="PANTHER" id="PTHR10177">
    <property type="entry name" value="CYCLINS"/>
    <property type="match status" value="1"/>
</dbReference>
<evidence type="ECO:0000313" key="4">
    <source>
        <dbReference type="Proteomes" id="UP000789524"/>
    </source>
</evidence>
<gene>
    <name evidence="3" type="ORF">DCHRY22_LOCUS8114</name>
</gene>
<dbReference type="OrthoDB" id="671595at2759"/>
<dbReference type="InterPro" id="IPR006671">
    <property type="entry name" value="Cyclin_N"/>
</dbReference>
<dbReference type="EMBL" id="CAKASE010000059">
    <property type="protein sequence ID" value="CAG9568059.1"/>
    <property type="molecule type" value="Genomic_DNA"/>
</dbReference>
<name>A0A8J2QQN6_9NEOP</name>
<dbReference type="Proteomes" id="UP000789524">
    <property type="component" value="Unassembled WGS sequence"/>
</dbReference>
<accession>A0A8J2QQN6</accession>
<keyword evidence="4" id="KW-1185">Reference proteome</keyword>
<dbReference type="AlphaFoldDB" id="A0A8J2QQN6"/>
<reference evidence="3" key="1">
    <citation type="submission" date="2021-09" db="EMBL/GenBank/DDBJ databases">
        <authorList>
            <person name="Martin H S."/>
        </authorList>
    </citation>
    <scope>NUCLEOTIDE SEQUENCE</scope>
</reference>
<dbReference type="InterPro" id="IPR036915">
    <property type="entry name" value="Cyclin-like_sf"/>
</dbReference>
<organism evidence="3 4">
    <name type="scientific">Danaus chrysippus</name>
    <name type="common">African queen</name>
    <dbReference type="NCBI Taxonomy" id="151541"/>
    <lineage>
        <taxon>Eukaryota</taxon>
        <taxon>Metazoa</taxon>
        <taxon>Ecdysozoa</taxon>
        <taxon>Arthropoda</taxon>
        <taxon>Hexapoda</taxon>
        <taxon>Insecta</taxon>
        <taxon>Pterygota</taxon>
        <taxon>Neoptera</taxon>
        <taxon>Endopterygota</taxon>
        <taxon>Lepidoptera</taxon>
        <taxon>Glossata</taxon>
        <taxon>Ditrysia</taxon>
        <taxon>Papilionoidea</taxon>
        <taxon>Nymphalidae</taxon>
        <taxon>Danainae</taxon>
        <taxon>Danaini</taxon>
        <taxon>Danaina</taxon>
        <taxon>Danaus</taxon>
        <taxon>Anosia</taxon>
    </lineage>
</organism>
<feature type="region of interest" description="Disordered" evidence="1">
    <location>
        <begin position="43"/>
        <end position="73"/>
    </location>
</feature>
<sequence length="492" mass="56569">MEVDKENIRGLKNKTKIPLPLSPLPAVPHNLVKRNNEIERHPLKTINRQDSHTAGTSQRHDKIDKNEKEKEKVRNRTKFPLNLDTRFVTIRPKTEEMDWNYSVFKDETVKENSIIVISDDEETSYEEKCKEISYFLHNRQKNSLGDSSSIVTPIPKSPLLEPNRVRNIKKSLKRPHSRELQGISPITKQGRGDEKHKRRLQFNERLEIKQQTPDCTLKVYVTHLDRDHAADLFTYLLSAEKKANIPRINSHTRSCIINWIIKVHGPDGSPSTVQYAQWYFDAILAIGHIHINQMQLFAAACYWIAQKIHGPYTYARKLVKCSSHAFSCEKLLAAEKAVLVTLKFPRHPVIPQEFISYLSFYCDTSQADEIEEAATFLYTAGMMVDKYLCEIWPSVLAAAAVRNSVLLLRKKESIVKLKMNSVYKEAEKKTSNISHVCSIQRRAVRLISSPCYEYKALLLRYGSPPNNVAQKIVASINEFAALDARMRIDFAQ</sequence>